<name>A0ABT5WRN0_9SPHN</name>
<keyword evidence="4" id="KW-1185">Reference proteome</keyword>
<evidence type="ECO:0000256" key="2">
    <source>
        <dbReference type="RuleBase" id="RU000363"/>
    </source>
</evidence>
<dbReference type="InterPro" id="IPR002347">
    <property type="entry name" value="SDR_fam"/>
</dbReference>
<evidence type="ECO:0000313" key="4">
    <source>
        <dbReference type="Proteomes" id="UP001216253"/>
    </source>
</evidence>
<sequence>MDLDLAGRRALVTGSSSGIGEGIARMLASEGCAVVVHGRNRERAEKVAREIDAAGVALGELSNDESAAQVHEQARAALGGNIEILVNNAGGSTTDSTARPPLDITLAEWEANYQGNTLAAVRMILHAVPAMVEAGFGRVIQISSAVALQPNNLGPDYSGAKASLNNFTVSLAGSLHGAGVTVNTVTPGVIMMDGLIRWAREQYGNPAMTVEEITARMAGDRIFEVPPAGRLGTPEDIAMVVCMLASPRSGFVTGSNYRVDGGQVRAVL</sequence>
<reference evidence="3 4" key="1">
    <citation type="submission" date="2023-03" db="EMBL/GenBank/DDBJ databases">
        <title>NovoSphingobium album sp. nov. isolated from polycyclic aromatic hydrocarbons- and heavy-metal polluted soil.</title>
        <authorList>
            <person name="Liu Z."/>
            <person name="Wang K."/>
        </authorList>
    </citation>
    <scope>NUCLEOTIDE SEQUENCE [LARGE SCALE GENOMIC DNA]</scope>
    <source>
        <strain evidence="3 4">H3SJ31-1</strain>
    </source>
</reference>
<protein>
    <submittedName>
        <fullName evidence="3">SDR family oxidoreductase</fullName>
    </submittedName>
</protein>
<dbReference type="PRINTS" id="PR00081">
    <property type="entry name" value="GDHRDH"/>
</dbReference>
<proteinExistence type="inferred from homology"/>
<dbReference type="PANTHER" id="PTHR42879:SF6">
    <property type="entry name" value="NADPH-DEPENDENT REDUCTASE BACG"/>
    <property type="match status" value="1"/>
</dbReference>
<comment type="similarity">
    <text evidence="1 2">Belongs to the short-chain dehydrogenases/reductases (SDR) family.</text>
</comment>
<dbReference type="EMBL" id="JARESE010000044">
    <property type="protein sequence ID" value="MDE8652683.1"/>
    <property type="molecule type" value="Genomic_DNA"/>
</dbReference>
<dbReference type="SUPFAM" id="SSF51735">
    <property type="entry name" value="NAD(P)-binding Rossmann-fold domains"/>
    <property type="match status" value="1"/>
</dbReference>
<dbReference type="Gene3D" id="3.40.50.720">
    <property type="entry name" value="NAD(P)-binding Rossmann-like Domain"/>
    <property type="match status" value="1"/>
</dbReference>
<evidence type="ECO:0000313" key="3">
    <source>
        <dbReference type="EMBL" id="MDE8652683.1"/>
    </source>
</evidence>
<accession>A0ABT5WRN0</accession>
<dbReference type="PANTHER" id="PTHR42879">
    <property type="entry name" value="3-OXOACYL-(ACYL-CARRIER-PROTEIN) REDUCTASE"/>
    <property type="match status" value="1"/>
</dbReference>
<dbReference type="PRINTS" id="PR00080">
    <property type="entry name" value="SDRFAMILY"/>
</dbReference>
<dbReference type="PROSITE" id="PS00061">
    <property type="entry name" value="ADH_SHORT"/>
    <property type="match status" value="1"/>
</dbReference>
<dbReference type="InterPro" id="IPR036291">
    <property type="entry name" value="NAD(P)-bd_dom_sf"/>
</dbReference>
<dbReference type="InterPro" id="IPR050259">
    <property type="entry name" value="SDR"/>
</dbReference>
<dbReference type="Pfam" id="PF00106">
    <property type="entry name" value="adh_short"/>
    <property type="match status" value="1"/>
</dbReference>
<dbReference type="InterPro" id="IPR020904">
    <property type="entry name" value="Sc_DH/Rdtase_CS"/>
</dbReference>
<comment type="caution">
    <text evidence="3">The sequence shown here is derived from an EMBL/GenBank/DDBJ whole genome shotgun (WGS) entry which is preliminary data.</text>
</comment>
<gene>
    <name evidence="3" type="ORF">PYV00_13320</name>
</gene>
<dbReference type="RefSeq" id="WP_275228762.1">
    <property type="nucleotide sequence ID" value="NZ_JARESE010000044.1"/>
</dbReference>
<dbReference type="Proteomes" id="UP001216253">
    <property type="component" value="Unassembled WGS sequence"/>
</dbReference>
<evidence type="ECO:0000256" key="1">
    <source>
        <dbReference type="ARBA" id="ARBA00006484"/>
    </source>
</evidence>
<organism evidence="3 4">
    <name type="scientific">Novosphingobium album</name>
    <name type="common">ex Liu et al. 2023</name>
    <dbReference type="NCBI Taxonomy" id="3031130"/>
    <lineage>
        <taxon>Bacteria</taxon>
        <taxon>Pseudomonadati</taxon>
        <taxon>Pseudomonadota</taxon>
        <taxon>Alphaproteobacteria</taxon>
        <taxon>Sphingomonadales</taxon>
        <taxon>Sphingomonadaceae</taxon>
        <taxon>Novosphingobium</taxon>
    </lineage>
</organism>